<dbReference type="AlphaFoldDB" id="A0A401QGR2"/>
<sequence>ETVNDILDRYLEYNAHAASYTWKYNEVPLKMDRTLEENGIVDEDETFYELQMEPDEYRQSILLYFNDDLTEL</sequence>
<dbReference type="STRING" id="75743.A0A401QGR2"/>
<evidence type="ECO:0000256" key="2">
    <source>
        <dbReference type="ARBA" id="ARBA00022723"/>
    </source>
</evidence>
<name>A0A401QGR2_SCYTO</name>
<comment type="similarity">
    <text evidence="4">Belongs to the cytochrome b5 family.</text>
</comment>
<dbReference type="PANTHER" id="PTHR21281">
    <property type="entry name" value="CYTOCHROME B5 DOMAIN-CONTAINING PROTEIN 1"/>
    <property type="match status" value="1"/>
</dbReference>
<evidence type="ECO:0000256" key="1">
    <source>
        <dbReference type="ARBA" id="ARBA00022617"/>
    </source>
</evidence>
<comment type="caution">
    <text evidence="5">The sequence shown here is derived from an EMBL/GenBank/DDBJ whole genome shotgun (WGS) entry which is preliminary data.</text>
</comment>
<evidence type="ECO:0000256" key="3">
    <source>
        <dbReference type="ARBA" id="ARBA00023004"/>
    </source>
</evidence>
<evidence type="ECO:0000256" key="4">
    <source>
        <dbReference type="ARBA" id="ARBA00038168"/>
    </source>
</evidence>
<dbReference type="OrthoDB" id="260091at2759"/>
<dbReference type="InterPro" id="IPR052320">
    <property type="entry name" value="Cytochrome_b5_domain"/>
</dbReference>
<dbReference type="EMBL" id="BFAA01081240">
    <property type="protein sequence ID" value="GCB84618.1"/>
    <property type="molecule type" value="Genomic_DNA"/>
</dbReference>
<reference evidence="5 6" key="1">
    <citation type="journal article" date="2018" name="Nat. Ecol. Evol.">
        <title>Shark genomes provide insights into elasmobranch evolution and the origin of vertebrates.</title>
        <authorList>
            <person name="Hara Y"/>
            <person name="Yamaguchi K"/>
            <person name="Onimaru K"/>
            <person name="Kadota M"/>
            <person name="Koyanagi M"/>
            <person name="Keeley SD"/>
            <person name="Tatsumi K"/>
            <person name="Tanaka K"/>
            <person name="Motone F"/>
            <person name="Kageyama Y"/>
            <person name="Nozu R"/>
            <person name="Adachi N"/>
            <person name="Nishimura O"/>
            <person name="Nakagawa R"/>
            <person name="Tanegashima C"/>
            <person name="Kiyatake I"/>
            <person name="Matsumoto R"/>
            <person name="Murakumo K"/>
            <person name="Nishida K"/>
            <person name="Terakita A"/>
            <person name="Kuratani S"/>
            <person name="Sato K"/>
            <person name="Hyodo S Kuraku.S."/>
        </authorList>
    </citation>
    <scope>NUCLEOTIDE SEQUENCE [LARGE SCALE GENOMIC DNA]</scope>
</reference>
<proteinExistence type="inferred from homology"/>
<protein>
    <recommendedName>
        <fullName evidence="7">Cytochrome b5 heme-binding domain-containing protein</fullName>
    </recommendedName>
</protein>
<dbReference type="Proteomes" id="UP000288216">
    <property type="component" value="Unassembled WGS sequence"/>
</dbReference>
<keyword evidence="1" id="KW-0349">Heme</keyword>
<organism evidence="5 6">
    <name type="scientific">Scyliorhinus torazame</name>
    <name type="common">Cloudy catshark</name>
    <name type="synonym">Catulus torazame</name>
    <dbReference type="NCBI Taxonomy" id="75743"/>
    <lineage>
        <taxon>Eukaryota</taxon>
        <taxon>Metazoa</taxon>
        <taxon>Chordata</taxon>
        <taxon>Craniata</taxon>
        <taxon>Vertebrata</taxon>
        <taxon>Chondrichthyes</taxon>
        <taxon>Elasmobranchii</taxon>
        <taxon>Galeomorphii</taxon>
        <taxon>Galeoidea</taxon>
        <taxon>Carcharhiniformes</taxon>
        <taxon>Scyliorhinidae</taxon>
        <taxon>Scyliorhinus</taxon>
    </lineage>
</organism>
<dbReference type="GO" id="GO:0003341">
    <property type="term" value="P:cilium movement"/>
    <property type="evidence" value="ECO:0007669"/>
    <property type="project" value="TreeGrafter"/>
</dbReference>
<evidence type="ECO:0000313" key="6">
    <source>
        <dbReference type="Proteomes" id="UP000288216"/>
    </source>
</evidence>
<keyword evidence="6" id="KW-1185">Reference proteome</keyword>
<dbReference type="GO" id="GO:0046872">
    <property type="term" value="F:metal ion binding"/>
    <property type="evidence" value="ECO:0007669"/>
    <property type="project" value="UniProtKB-KW"/>
</dbReference>
<keyword evidence="2" id="KW-0479">Metal-binding</keyword>
<feature type="non-terminal residue" evidence="5">
    <location>
        <position position="1"/>
    </location>
</feature>
<accession>A0A401QGR2</accession>
<gene>
    <name evidence="5" type="ORF">scyTo_0025280</name>
</gene>
<keyword evidence="3" id="KW-0408">Iron</keyword>
<evidence type="ECO:0008006" key="7">
    <source>
        <dbReference type="Google" id="ProtNLM"/>
    </source>
</evidence>
<dbReference type="OMA" id="HDEDHEF"/>
<dbReference type="PANTHER" id="PTHR21281:SF0">
    <property type="entry name" value="CYTOCHROME B5 DOMAIN-CONTAINING PROTEIN 1"/>
    <property type="match status" value="1"/>
</dbReference>
<evidence type="ECO:0000313" key="5">
    <source>
        <dbReference type="EMBL" id="GCB84618.1"/>
    </source>
</evidence>